<dbReference type="SUPFAM" id="SSF88659">
    <property type="entry name" value="Sigma3 and sigma4 domains of RNA polymerase sigma factors"/>
    <property type="match status" value="1"/>
</dbReference>
<keyword evidence="4" id="KW-0804">Transcription</keyword>
<accession>A0A2N3PQB2</accession>
<evidence type="ECO:0000259" key="5">
    <source>
        <dbReference type="Pfam" id="PF08281"/>
    </source>
</evidence>
<dbReference type="GO" id="GO:0006352">
    <property type="term" value="P:DNA-templated transcription initiation"/>
    <property type="evidence" value="ECO:0007669"/>
    <property type="project" value="InterPro"/>
</dbReference>
<keyword evidence="3" id="KW-0731">Sigma factor</keyword>
<dbReference type="Gene3D" id="1.10.10.10">
    <property type="entry name" value="Winged helix-like DNA-binding domain superfamily/Winged helix DNA-binding domain"/>
    <property type="match status" value="1"/>
</dbReference>
<dbReference type="GO" id="GO:0016987">
    <property type="term" value="F:sigma factor activity"/>
    <property type="evidence" value="ECO:0007669"/>
    <property type="project" value="UniProtKB-KW"/>
</dbReference>
<dbReference type="OrthoDB" id="9794372at2"/>
<name>A0A2N3PQB2_9PROT</name>
<keyword evidence="2" id="KW-0805">Transcription regulation</keyword>
<gene>
    <name evidence="6" type="ORF">CWS72_20605</name>
</gene>
<dbReference type="Pfam" id="PF08281">
    <property type="entry name" value="Sigma70_r4_2"/>
    <property type="match status" value="1"/>
</dbReference>
<sequence length="184" mass="20760">MTESFVAMLRRLLVADYGSLKQRLARRFGSSDFAGEVLHEAWLHLNHLEGSGAEASVRNPAAYLYRLALNIAVDQKRADSRWLAKAEIESYCSLAVNELDPGRVAEARSELSTLSRALENIPPRRRAIFVASRLENLSHKEIAERYGVTVRIVDRELKAALDYFSEVLEKKLAPRRGPRPLKTS</sequence>
<comment type="similarity">
    <text evidence="1">Belongs to the sigma-70 factor family. ECF subfamily.</text>
</comment>
<evidence type="ECO:0000256" key="2">
    <source>
        <dbReference type="ARBA" id="ARBA00023015"/>
    </source>
</evidence>
<evidence type="ECO:0000313" key="6">
    <source>
        <dbReference type="EMBL" id="PKU22595.1"/>
    </source>
</evidence>
<dbReference type="RefSeq" id="WP_101252528.1">
    <property type="nucleotide sequence ID" value="NZ_PIUM01000029.1"/>
</dbReference>
<dbReference type="NCBIfam" id="TIGR02937">
    <property type="entry name" value="sigma70-ECF"/>
    <property type="match status" value="1"/>
</dbReference>
<proteinExistence type="inferred from homology"/>
<evidence type="ECO:0000256" key="1">
    <source>
        <dbReference type="ARBA" id="ARBA00010641"/>
    </source>
</evidence>
<reference evidence="7" key="1">
    <citation type="submission" date="2017-12" db="EMBL/GenBank/DDBJ databases">
        <title>Draft genome sequence of Telmatospirillum siberiense 26-4b1T, an acidotolerant peatland alphaproteobacterium potentially involved in sulfur cycling.</title>
        <authorList>
            <person name="Hausmann B."/>
            <person name="Pjevac P."/>
            <person name="Schreck K."/>
            <person name="Herbold C.W."/>
            <person name="Daims H."/>
            <person name="Wagner M."/>
            <person name="Pester M."/>
            <person name="Loy A."/>
        </authorList>
    </citation>
    <scope>NUCLEOTIDE SEQUENCE [LARGE SCALE GENOMIC DNA]</scope>
    <source>
        <strain evidence="7">26-4b1</strain>
    </source>
</reference>
<dbReference type="SUPFAM" id="SSF88946">
    <property type="entry name" value="Sigma2 domain of RNA polymerase sigma factors"/>
    <property type="match status" value="1"/>
</dbReference>
<dbReference type="AlphaFoldDB" id="A0A2N3PQB2"/>
<feature type="domain" description="RNA polymerase sigma factor 70 region 4 type 2" evidence="5">
    <location>
        <begin position="114"/>
        <end position="161"/>
    </location>
</feature>
<evidence type="ECO:0000313" key="7">
    <source>
        <dbReference type="Proteomes" id="UP000233293"/>
    </source>
</evidence>
<dbReference type="InterPro" id="IPR013325">
    <property type="entry name" value="RNA_pol_sigma_r2"/>
</dbReference>
<dbReference type="Proteomes" id="UP000233293">
    <property type="component" value="Unassembled WGS sequence"/>
</dbReference>
<comment type="caution">
    <text evidence="6">The sequence shown here is derived from an EMBL/GenBank/DDBJ whole genome shotgun (WGS) entry which is preliminary data.</text>
</comment>
<keyword evidence="7" id="KW-1185">Reference proteome</keyword>
<protein>
    <recommendedName>
        <fullName evidence="5">RNA polymerase sigma factor 70 region 4 type 2 domain-containing protein</fullName>
    </recommendedName>
</protein>
<dbReference type="GO" id="GO:0003677">
    <property type="term" value="F:DNA binding"/>
    <property type="evidence" value="ECO:0007669"/>
    <property type="project" value="InterPro"/>
</dbReference>
<evidence type="ECO:0000256" key="3">
    <source>
        <dbReference type="ARBA" id="ARBA00023082"/>
    </source>
</evidence>
<dbReference type="InterPro" id="IPR013249">
    <property type="entry name" value="RNA_pol_sigma70_r4_t2"/>
</dbReference>
<dbReference type="InterPro" id="IPR014284">
    <property type="entry name" value="RNA_pol_sigma-70_dom"/>
</dbReference>
<dbReference type="Gene3D" id="1.10.1740.10">
    <property type="match status" value="1"/>
</dbReference>
<evidence type="ECO:0000256" key="4">
    <source>
        <dbReference type="ARBA" id="ARBA00023163"/>
    </source>
</evidence>
<dbReference type="InterPro" id="IPR036388">
    <property type="entry name" value="WH-like_DNA-bd_sf"/>
</dbReference>
<dbReference type="PANTHER" id="PTHR43133">
    <property type="entry name" value="RNA POLYMERASE ECF-TYPE SIGMA FACTO"/>
    <property type="match status" value="1"/>
</dbReference>
<dbReference type="InterPro" id="IPR039425">
    <property type="entry name" value="RNA_pol_sigma-70-like"/>
</dbReference>
<organism evidence="6 7">
    <name type="scientific">Telmatospirillum siberiense</name>
    <dbReference type="NCBI Taxonomy" id="382514"/>
    <lineage>
        <taxon>Bacteria</taxon>
        <taxon>Pseudomonadati</taxon>
        <taxon>Pseudomonadota</taxon>
        <taxon>Alphaproteobacteria</taxon>
        <taxon>Rhodospirillales</taxon>
        <taxon>Rhodospirillaceae</taxon>
        <taxon>Telmatospirillum</taxon>
    </lineage>
</organism>
<dbReference type="InterPro" id="IPR013324">
    <property type="entry name" value="RNA_pol_sigma_r3/r4-like"/>
</dbReference>
<dbReference type="PANTHER" id="PTHR43133:SF63">
    <property type="entry name" value="RNA POLYMERASE SIGMA FACTOR FECI-RELATED"/>
    <property type="match status" value="1"/>
</dbReference>
<dbReference type="EMBL" id="PIUM01000029">
    <property type="protein sequence ID" value="PKU22595.1"/>
    <property type="molecule type" value="Genomic_DNA"/>
</dbReference>